<dbReference type="InterPro" id="IPR011989">
    <property type="entry name" value="ARM-like"/>
</dbReference>
<dbReference type="GO" id="GO:0016491">
    <property type="term" value="F:oxidoreductase activity"/>
    <property type="evidence" value="ECO:0007669"/>
    <property type="project" value="TreeGrafter"/>
</dbReference>
<comment type="caution">
    <text evidence="1">The sequence shown here is derived from an EMBL/GenBank/DDBJ whole genome shotgun (WGS) entry which is preliminary data.</text>
</comment>
<organism evidence="1 2">
    <name type="scientific">Candidatus Scatousia excrementigallinarum</name>
    <dbReference type="NCBI Taxonomy" id="2840935"/>
    <lineage>
        <taxon>Bacteria</taxon>
        <taxon>Candidatus Scatousia</taxon>
    </lineage>
</organism>
<dbReference type="InterPro" id="IPR016024">
    <property type="entry name" value="ARM-type_fold"/>
</dbReference>
<reference evidence="1" key="1">
    <citation type="submission" date="2020-10" db="EMBL/GenBank/DDBJ databases">
        <authorList>
            <person name="Gilroy R."/>
        </authorList>
    </citation>
    <scope>NUCLEOTIDE SEQUENCE</scope>
    <source>
        <strain evidence="1">6276</strain>
    </source>
</reference>
<dbReference type="AlphaFoldDB" id="A0A9D1EZ84"/>
<protein>
    <submittedName>
        <fullName evidence="1">HEAT repeat domain-containing protein</fullName>
    </submittedName>
</protein>
<dbReference type="PANTHER" id="PTHR12697">
    <property type="entry name" value="PBS LYASE HEAT-LIKE PROTEIN"/>
    <property type="match status" value="1"/>
</dbReference>
<dbReference type="Proteomes" id="UP000823928">
    <property type="component" value="Unassembled WGS sequence"/>
</dbReference>
<dbReference type="Pfam" id="PF13646">
    <property type="entry name" value="HEAT_2"/>
    <property type="match status" value="2"/>
</dbReference>
<dbReference type="SUPFAM" id="SSF48371">
    <property type="entry name" value="ARM repeat"/>
    <property type="match status" value="1"/>
</dbReference>
<reference evidence="1" key="2">
    <citation type="journal article" date="2021" name="PeerJ">
        <title>Extensive microbial diversity within the chicken gut microbiome revealed by metagenomics and culture.</title>
        <authorList>
            <person name="Gilroy R."/>
            <person name="Ravi A."/>
            <person name="Getino M."/>
            <person name="Pursley I."/>
            <person name="Horton D.L."/>
            <person name="Alikhan N.F."/>
            <person name="Baker D."/>
            <person name="Gharbi K."/>
            <person name="Hall N."/>
            <person name="Watson M."/>
            <person name="Adriaenssens E.M."/>
            <person name="Foster-Nyarko E."/>
            <person name="Jarju S."/>
            <person name="Secka A."/>
            <person name="Antonio M."/>
            <person name="Oren A."/>
            <person name="Chaudhuri R.R."/>
            <person name="La Ragione R."/>
            <person name="Hildebrand F."/>
            <person name="Pallen M.J."/>
        </authorList>
    </citation>
    <scope>NUCLEOTIDE SEQUENCE</scope>
    <source>
        <strain evidence="1">6276</strain>
    </source>
</reference>
<evidence type="ECO:0000313" key="1">
    <source>
        <dbReference type="EMBL" id="HIS36640.1"/>
    </source>
</evidence>
<accession>A0A9D1EZ84</accession>
<dbReference type="Gene3D" id="1.25.10.10">
    <property type="entry name" value="Leucine-rich Repeat Variant"/>
    <property type="match status" value="2"/>
</dbReference>
<name>A0A9D1EZ84_9BACT</name>
<gene>
    <name evidence="1" type="ORF">IAC10_08440</name>
</gene>
<dbReference type="PANTHER" id="PTHR12697:SF5">
    <property type="entry name" value="DEOXYHYPUSINE HYDROXYLASE"/>
    <property type="match status" value="1"/>
</dbReference>
<dbReference type="SMART" id="SM00567">
    <property type="entry name" value="EZ_HEAT"/>
    <property type="match status" value="5"/>
</dbReference>
<proteinExistence type="predicted"/>
<evidence type="ECO:0000313" key="2">
    <source>
        <dbReference type="Proteomes" id="UP000823928"/>
    </source>
</evidence>
<dbReference type="InterPro" id="IPR004155">
    <property type="entry name" value="PBS_lyase_HEAT"/>
</dbReference>
<dbReference type="EMBL" id="DVIU01000165">
    <property type="protein sequence ID" value="HIS36640.1"/>
    <property type="molecule type" value="Genomic_DNA"/>
</dbReference>
<sequence>MDLEAIAKKCNLFEGDTEDVIREINCLDEIYERDNLVEIYNYFLSVCKDPEILMAVIRCCDRFRDKSSLSPLLDILLLKICDDDINKEKFINVRVMCAKAIANLKDTSAVTSLLYCLNNKDENYKVRFACADGLGRIGDKYAVAPLIDVVKDEEERSVYLRESAASALGMLGDIRAVDPLVSILETKQGILDKFTFLKERVIEALGKLRLEKNQRVFNALKSSLMDESPQIRINAIEALMESGYEEAYDAIKSCLADNDDEVKKNALIALYNMVGRKILDEVIREASYGDILKVEAVSILEEYEIDEDDEMARRIRKELDG</sequence>